<evidence type="ECO:0000256" key="6">
    <source>
        <dbReference type="SAM" id="MobiDB-lite"/>
    </source>
</evidence>
<feature type="transmembrane region" description="Helical" evidence="7">
    <location>
        <begin position="344"/>
        <end position="368"/>
    </location>
</feature>
<feature type="transmembrane region" description="Helical" evidence="7">
    <location>
        <begin position="408"/>
        <end position="433"/>
    </location>
</feature>
<dbReference type="Pfam" id="PF12832">
    <property type="entry name" value="MFS_1_like"/>
    <property type="match status" value="1"/>
</dbReference>
<protein>
    <submittedName>
        <fullName evidence="10">Major facilitator superfamily domain-containing protein 6-like</fullName>
    </submittedName>
</protein>
<feature type="domain" description="Major facilitator superfamily (MFS) profile" evidence="8">
    <location>
        <begin position="343"/>
        <end position="550"/>
    </location>
</feature>
<evidence type="ECO:0000256" key="1">
    <source>
        <dbReference type="ARBA" id="ARBA00004141"/>
    </source>
</evidence>
<dbReference type="InterPro" id="IPR036259">
    <property type="entry name" value="MFS_trans_sf"/>
</dbReference>
<reference evidence="10" key="1">
    <citation type="submission" date="2025-08" db="UniProtKB">
        <authorList>
            <consortium name="RefSeq"/>
        </authorList>
    </citation>
    <scope>IDENTIFICATION</scope>
    <source>
        <tissue evidence="10">Testes</tissue>
    </source>
</reference>
<comment type="similarity">
    <text evidence="2">Belongs to the major facilitator superfamily. MFSD6 family.</text>
</comment>
<dbReference type="RefSeq" id="XP_006815216.1">
    <property type="nucleotide sequence ID" value="XM_006815153.1"/>
</dbReference>
<dbReference type="PANTHER" id="PTHR16172">
    <property type="entry name" value="MAJOR FACILITATOR SUPERFAMILY DOMAIN-CONTAINING PROTEIN 6-LIKE"/>
    <property type="match status" value="1"/>
</dbReference>
<feature type="compositionally biased region" description="Polar residues" evidence="6">
    <location>
        <begin position="1"/>
        <end position="12"/>
    </location>
</feature>
<keyword evidence="5 7" id="KW-0472">Membrane</keyword>
<evidence type="ECO:0000256" key="5">
    <source>
        <dbReference type="ARBA" id="ARBA00023136"/>
    </source>
</evidence>
<dbReference type="InterPro" id="IPR051717">
    <property type="entry name" value="MFS_MFSD6"/>
</dbReference>
<keyword evidence="4 7" id="KW-1133">Transmembrane helix</keyword>
<proteinExistence type="inferred from homology"/>
<keyword evidence="3 7" id="KW-0812">Transmembrane</keyword>
<evidence type="ECO:0000256" key="2">
    <source>
        <dbReference type="ARBA" id="ARBA00005241"/>
    </source>
</evidence>
<comment type="subcellular location">
    <subcellularLocation>
        <location evidence="1">Membrane</location>
        <topology evidence="1">Multi-pass membrane protein</topology>
    </subcellularLocation>
</comment>
<feature type="transmembrane region" description="Helical" evidence="7">
    <location>
        <begin position="478"/>
        <end position="495"/>
    </location>
</feature>
<evidence type="ECO:0000313" key="10">
    <source>
        <dbReference type="RefSeq" id="XP_006815216.1"/>
    </source>
</evidence>
<accession>A0ABM0M5C5</accession>
<dbReference type="Gene3D" id="1.20.1250.20">
    <property type="entry name" value="MFS general substrate transporter like domains"/>
    <property type="match status" value="3"/>
</dbReference>
<gene>
    <name evidence="10" type="primary">LOC102801708</name>
</gene>
<dbReference type="InterPro" id="IPR020846">
    <property type="entry name" value="MFS_dom"/>
</dbReference>
<feature type="transmembrane region" description="Helical" evidence="7">
    <location>
        <begin position="501"/>
        <end position="518"/>
    </location>
</feature>
<evidence type="ECO:0000313" key="9">
    <source>
        <dbReference type="Proteomes" id="UP000694865"/>
    </source>
</evidence>
<feature type="transmembrane region" description="Helical" evidence="7">
    <location>
        <begin position="304"/>
        <end position="324"/>
    </location>
</feature>
<feature type="transmembrane region" description="Helical" evidence="7">
    <location>
        <begin position="267"/>
        <end position="284"/>
    </location>
</feature>
<evidence type="ECO:0000256" key="7">
    <source>
        <dbReference type="SAM" id="Phobius"/>
    </source>
</evidence>
<organism evidence="9 10">
    <name type="scientific">Saccoglossus kowalevskii</name>
    <name type="common">Acorn worm</name>
    <dbReference type="NCBI Taxonomy" id="10224"/>
    <lineage>
        <taxon>Eukaryota</taxon>
        <taxon>Metazoa</taxon>
        <taxon>Hemichordata</taxon>
        <taxon>Enteropneusta</taxon>
        <taxon>Harrimaniidae</taxon>
        <taxon>Saccoglossus</taxon>
    </lineage>
</organism>
<feature type="transmembrane region" description="Helical" evidence="7">
    <location>
        <begin position="224"/>
        <end position="247"/>
    </location>
</feature>
<dbReference type="PANTHER" id="PTHR16172:SF41">
    <property type="entry name" value="MAJOR FACILITATOR SUPERFAMILY DOMAIN-CONTAINING PROTEIN 6-LIKE"/>
    <property type="match status" value="1"/>
</dbReference>
<name>A0ABM0M5C5_SACKO</name>
<feature type="transmembrane region" description="Helical" evidence="7">
    <location>
        <begin position="439"/>
        <end position="458"/>
    </location>
</feature>
<dbReference type="PROSITE" id="PS50850">
    <property type="entry name" value="MFS"/>
    <property type="match status" value="1"/>
</dbReference>
<evidence type="ECO:0000256" key="4">
    <source>
        <dbReference type="ARBA" id="ARBA00022989"/>
    </source>
</evidence>
<dbReference type="CDD" id="cd17335">
    <property type="entry name" value="MFS_MFSD6"/>
    <property type="match status" value="1"/>
</dbReference>
<feature type="transmembrane region" description="Helical" evidence="7">
    <location>
        <begin position="374"/>
        <end position="396"/>
    </location>
</feature>
<evidence type="ECO:0000256" key="3">
    <source>
        <dbReference type="ARBA" id="ARBA00022692"/>
    </source>
</evidence>
<sequence>MLAYQMNANGSTKRQDPPETDEKDVRQAVIAPYLPVYLKHLGITTLQIGIIFGLKSFIGFLVNPLCGILSDRLRQHKLVLMLCIILSAMLMISCRFIHVPTSVQRYKEENDKNEIVCTWNQSELKFTFTKQNCNGSEHAMNTIYINDSDCKIYVIDQKDVCYNTSSAIFFLEYNYNWTRNGNVLHCNYTDSESNNTSQVTCENVHLVNNSSFHAQCYGNDVVSLTFWFCLVILQLEAVFACSVQPLIDMIVYEHLGDKHGDYGKQRVWGAIGRGCFALMSGIFVDAFSNNFSSTSYKNYDPAFVLFAVLVAVTVVITSIIDVPAINKPQKMFNNICDLFRQTEVVASFTAFTVFGIGVGTIQTTFFWFLEEAGAPNSLMGISLLVTCISELPFFFYSGNIIDYLGYRGVIYFVFLSNIIRYLAYSCISNHVWYVLPLEVVHGVVYGAMYATMTSYASIISPPGMSATAQSMVQACFKGLGKGLGSILSGWIYHVYGGKTLFRSYAGLCLVVAVCYWVIHTPMKNQCGRYHIIEERDSINQDDANKHGPCY</sequence>
<feature type="transmembrane region" description="Helical" evidence="7">
    <location>
        <begin position="78"/>
        <end position="98"/>
    </location>
</feature>
<dbReference type="GeneID" id="102801708"/>
<dbReference type="InterPro" id="IPR024989">
    <property type="entry name" value="MFS_assoc_dom"/>
</dbReference>
<evidence type="ECO:0000259" key="8">
    <source>
        <dbReference type="PROSITE" id="PS50850"/>
    </source>
</evidence>
<keyword evidence="9" id="KW-1185">Reference proteome</keyword>
<dbReference type="SUPFAM" id="SSF103473">
    <property type="entry name" value="MFS general substrate transporter"/>
    <property type="match status" value="1"/>
</dbReference>
<dbReference type="Proteomes" id="UP000694865">
    <property type="component" value="Unplaced"/>
</dbReference>
<feature type="region of interest" description="Disordered" evidence="6">
    <location>
        <begin position="1"/>
        <end position="22"/>
    </location>
</feature>
<feature type="transmembrane region" description="Helical" evidence="7">
    <location>
        <begin position="41"/>
        <end position="66"/>
    </location>
</feature>